<gene>
    <name evidence="2" type="ORF">PoB_004937700</name>
</gene>
<organism evidence="2 3">
    <name type="scientific">Plakobranchus ocellatus</name>
    <dbReference type="NCBI Taxonomy" id="259542"/>
    <lineage>
        <taxon>Eukaryota</taxon>
        <taxon>Metazoa</taxon>
        <taxon>Spiralia</taxon>
        <taxon>Lophotrochozoa</taxon>
        <taxon>Mollusca</taxon>
        <taxon>Gastropoda</taxon>
        <taxon>Heterobranchia</taxon>
        <taxon>Euthyneura</taxon>
        <taxon>Panpulmonata</taxon>
        <taxon>Sacoglossa</taxon>
        <taxon>Placobranchoidea</taxon>
        <taxon>Plakobranchidae</taxon>
        <taxon>Plakobranchus</taxon>
    </lineage>
</organism>
<evidence type="ECO:0000313" key="3">
    <source>
        <dbReference type="Proteomes" id="UP000735302"/>
    </source>
</evidence>
<dbReference type="InterPro" id="IPR053164">
    <property type="entry name" value="IS1016-like_transposase"/>
</dbReference>
<evidence type="ECO:0000259" key="1">
    <source>
        <dbReference type="Pfam" id="PF12762"/>
    </source>
</evidence>
<keyword evidence="3" id="KW-1185">Reference proteome</keyword>
<dbReference type="EMBL" id="BLXT01005456">
    <property type="protein sequence ID" value="GFO22872.1"/>
    <property type="molecule type" value="Genomic_DNA"/>
</dbReference>
<dbReference type="InterPro" id="IPR024445">
    <property type="entry name" value="Tnp_ISXO2-like"/>
</dbReference>
<comment type="caution">
    <text evidence="2">The sequence shown here is derived from an EMBL/GenBank/DDBJ whole genome shotgun (WGS) entry which is preliminary data.</text>
</comment>
<dbReference type="Pfam" id="PF12762">
    <property type="entry name" value="DDE_Tnp_IS1595"/>
    <property type="match status" value="1"/>
</dbReference>
<dbReference type="Proteomes" id="UP000735302">
    <property type="component" value="Unassembled WGS sequence"/>
</dbReference>
<dbReference type="AlphaFoldDB" id="A0AAV4BU60"/>
<name>A0AAV4BU60_9GAST</name>
<dbReference type="PANTHER" id="PTHR47163">
    <property type="entry name" value="DDE_TNP_IS1595 DOMAIN-CONTAINING PROTEIN"/>
    <property type="match status" value="1"/>
</dbReference>
<feature type="domain" description="ISXO2-like transposase" evidence="1">
    <location>
        <begin position="23"/>
        <end position="136"/>
    </location>
</feature>
<sequence length="169" mass="19564">MVGKQSNQIGGMDANGDSVVFGMEEQKYFQRNYHRGQWKDGHWVFEGIEYITGKCFLAEISDSSAATLEPLIHHYILPGFHIVSDGWPAYTNIVQIGGRIYLHSVDVHQQHFIDPDNPDIHTKPIENMWMRVKQKFGISQDLFHPISMNLFFIGLKRHFTLLLHINRSQ</sequence>
<reference evidence="2 3" key="1">
    <citation type="journal article" date="2021" name="Elife">
        <title>Chloroplast acquisition without the gene transfer in kleptoplastic sea slugs, Plakobranchus ocellatus.</title>
        <authorList>
            <person name="Maeda T."/>
            <person name="Takahashi S."/>
            <person name="Yoshida T."/>
            <person name="Shimamura S."/>
            <person name="Takaki Y."/>
            <person name="Nagai Y."/>
            <person name="Toyoda A."/>
            <person name="Suzuki Y."/>
            <person name="Arimoto A."/>
            <person name="Ishii H."/>
            <person name="Satoh N."/>
            <person name="Nishiyama T."/>
            <person name="Hasebe M."/>
            <person name="Maruyama T."/>
            <person name="Minagawa J."/>
            <person name="Obokata J."/>
            <person name="Shigenobu S."/>
        </authorList>
    </citation>
    <scope>NUCLEOTIDE SEQUENCE [LARGE SCALE GENOMIC DNA]</scope>
</reference>
<accession>A0AAV4BU60</accession>
<evidence type="ECO:0000313" key="2">
    <source>
        <dbReference type="EMBL" id="GFO22872.1"/>
    </source>
</evidence>
<protein>
    <recommendedName>
        <fullName evidence="1">ISXO2-like transposase domain-containing protein</fullName>
    </recommendedName>
</protein>
<proteinExistence type="predicted"/>
<dbReference type="PANTHER" id="PTHR47163:SF2">
    <property type="entry name" value="SI:DKEY-17M8.2"/>
    <property type="match status" value="1"/>
</dbReference>